<proteinExistence type="predicted"/>
<gene>
    <name evidence="1" type="ORF">KME28_24150</name>
</gene>
<dbReference type="AlphaFoldDB" id="A0A9E3HC16"/>
<organism evidence="1 2">
    <name type="scientific">Pelatocladus maniniholoensis HA4357-MV3</name>
    <dbReference type="NCBI Taxonomy" id="1117104"/>
    <lineage>
        <taxon>Bacteria</taxon>
        <taxon>Bacillati</taxon>
        <taxon>Cyanobacteriota</taxon>
        <taxon>Cyanophyceae</taxon>
        <taxon>Nostocales</taxon>
        <taxon>Nostocaceae</taxon>
        <taxon>Pelatocladus</taxon>
    </lineage>
</organism>
<reference evidence="1" key="2">
    <citation type="journal article" date="2022" name="Microbiol. Resour. Announc.">
        <title>Metagenome Sequencing to Explore Phylogenomics of Terrestrial Cyanobacteria.</title>
        <authorList>
            <person name="Ward R.D."/>
            <person name="Stajich J.E."/>
            <person name="Johansen J.R."/>
            <person name="Huntemann M."/>
            <person name="Clum A."/>
            <person name="Foster B."/>
            <person name="Foster B."/>
            <person name="Roux S."/>
            <person name="Palaniappan K."/>
            <person name="Varghese N."/>
            <person name="Mukherjee S."/>
            <person name="Reddy T.B.K."/>
            <person name="Daum C."/>
            <person name="Copeland A."/>
            <person name="Chen I.A."/>
            <person name="Ivanova N.N."/>
            <person name="Kyrpides N.C."/>
            <person name="Shapiro N."/>
            <person name="Eloe-Fadrosh E.A."/>
            <person name="Pietrasiak N."/>
        </authorList>
    </citation>
    <scope>NUCLEOTIDE SEQUENCE</scope>
    <source>
        <strain evidence="1">HA4357-MV3</strain>
    </source>
</reference>
<protein>
    <recommendedName>
        <fullName evidence="3">SRPBCC family protein</fullName>
    </recommendedName>
</protein>
<dbReference type="Proteomes" id="UP000813215">
    <property type="component" value="Unassembled WGS sequence"/>
</dbReference>
<sequence>MTEIINIESISTPQTMINISLSRQISAPTEKVWEAISKPGNLSYCHPFCEKNSVEKWPGIGSEDTVYFYSGKVATRYFTKWIEGVGYDLDLTIQSINVQVNVIFRISSIKENYESLLNISIIINTLPTTLESSRSGYLHFIRRSLENYLDSVLKGYEYYITTGQAVKRNQFGSHPIFSPTIDIID</sequence>
<name>A0A9E3HC16_9NOST</name>
<dbReference type="InterPro" id="IPR023393">
    <property type="entry name" value="START-like_dom_sf"/>
</dbReference>
<evidence type="ECO:0000313" key="1">
    <source>
        <dbReference type="EMBL" id="MBW4434718.1"/>
    </source>
</evidence>
<dbReference type="SUPFAM" id="SSF55961">
    <property type="entry name" value="Bet v1-like"/>
    <property type="match status" value="1"/>
</dbReference>
<accession>A0A9E3HC16</accession>
<comment type="caution">
    <text evidence="1">The sequence shown here is derived from an EMBL/GenBank/DDBJ whole genome shotgun (WGS) entry which is preliminary data.</text>
</comment>
<evidence type="ECO:0008006" key="3">
    <source>
        <dbReference type="Google" id="ProtNLM"/>
    </source>
</evidence>
<dbReference type="Gene3D" id="3.30.530.20">
    <property type="match status" value="1"/>
</dbReference>
<reference evidence="1" key="1">
    <citation type="submission" date="2021-05" db="EMBL/GenBank/DDBJ databases">
        <authorList>
            <person name="Pietrasiak N."/>
            <person name="Ward R."/>
            <person name="Stajich J.E."/>
            <person name="Kurbessoian T."/>
        </authorList>
    </citation>
    <scope>NUCLEOTIDE SEQUENCE</scope>
    <source>
        <strain evidence="1">HA4357-MV3</strain>
    </source>
</reference>
<evidence type="ECO:0000313" key="2">
    <source>
        <dbReference type="Proteomes" id="UP000813215"/>
    </source>
</evidence>
<dbReference type="EMBL" id="JAHHHW010000141">
    <property type="protein sequence ID" value="MBW4434718.1"/>
    <property type="molecule type" value="Genomic_DNA"/>
</dbReference>